<keyword evidence="10" id="KW-1185">Reference proteome</keyword>
<keyword evidence="3 5" id="KW-0472">Membrane</keyword>
<evidence type="ECO:0000313" key="9">
    <source>
        <dbReference type="EMBL" id="GGB23184.1"/>
    </source>
</evidence>
<dbReference type="InterPro" id="IPR043781">
    <property type="entry name" value="DUF5723"/>
</dbReference>
<dbReference type="GO" id="GO:0009279">
    <property type="term" value="C:cell outer membrane"/>
    <property type="evidence" value="ECO:0007669"/>
    <property type="project" value="UniProtKB-SubCell"/>
</dbReference>
<evidence type="ECO:0000256" key="3">
    <source>
        <dbReference type="ARBA" id="ARBA00023136"/>
    </source>
</evidence>
<evidence type="ECO:0000256" key="6">
    <source>
        <dbReference type="SAM" id="MobiDB-lite"/>
    </source>
</evidence>
<dbReference type="InterPro" id="IPR006664">
    <property type="entry name" value="OMP_bac"/>
</dbReference>
<dbReference type="PRINTS" id="PR01021">
    <property type="entry name" value="OMPADOMAIN"/>
</dbReference>
<dbReference type="Proteomes" id="UP000607559">
    <property type="component" value="Unassembled WGS sequence"/>
</dbReference>
<evidence type="ECO:0000256" key="1">
    <source>
        <dbReference type="ARBA" id="ARBA00004442"/>
    </source>
</evidence>
<dbReference type="RefSeq" id="WP_188937654.1">
    <property type="nucleotide sequence ID" value="NZ_BMJC01000007.1"/>
</dbReference>
<dbReference type="PROSITE" id="PS51123">
    <property type="entry name" value="OMPA_2"/>
    <property type="match status" value="1"/>
</dbReference>
<organism evidence="9 10">
    <name type="scientific">Puia dinghuensis</name>
    <dbReference type="NCBI Taxonomy" id="1792502"/>
    <lineage>
        <taxon>Bacteria</taxon>
        <taxon>Pseudomonadati</taxon>
        <taxon>Bacteroidota</taxon>
        <taxon>Chitinophagia</taxon>
        <taxon>Chitinophagales</taxon>
        <taxon>Chitinophagaceae</taxon>
        <taxon>Puia</taxon>
    </lineage>
</organism>
<dbReference type="Pfam" id="PF18990">
    <property type="entry name" value="DUF5723"/>
    <property type="match status" value="1"/>
</dbReference>
<evidence type="ECO:0000256" key="2">
    <source>
        <dbReference type="ARBA" id="ARBA00022729"/>
    </source>
</evidence>
<dbReference type="PANTHER" id="PTHR30329:SF21">
    <property type="entry name" value="LIPOPROTEIN YIAD-RELATED"/>
    <property type="match status" value="1"/>
</dbReference>
<keyword evidence="9" id="KW-0969">Cilium</keyword>
<dbReference type="InterPro" id="IPR036737">
    <property type="entry name" value="OmpA-like_sf"/>
</dbReference>
<name>A0A8J2UJ10_9BACT</name>
<dbReference type="SUPFAM" id="SSF103647">
    <property type="entry name" value="TSP type-3 repeat"/>
    <property type="match status" value="1"/>
</dbReference>
<dbReference type="CDD" id="cd07185">
    <property type="entry name" value="OmpA_C-like"/>
    <property type="match status" value="1"/>
</dbReference>
<dbReference type="Gene3D" id="4.10.1080.10">
    <property type="entry name" value="TSP type-3 repeat"/>
    <property type="match status" value="1"/>
</dbReference>
<reference evidence="9" key="1">
    <citation type="journal article" date="2014" name="Int. J. Syst. Evol. Microbiol.">
        <title>Complete genome sequence of Corynebacterium casei LMG S-19264T (=DSM 44701T), isolated from a smear-ripened cheese.</title>
        <authorList>
            <consortium name="US DOE Joint Genome Institute (JGI-PGF)"/>
            <person name="Walter F."/>
            <person name="Albersmeier A."/>
            <person name="Kalinowski J."/>
            <person name="Ruckert C."/>
        </authorList>
    </citation>
    <scope>NUCLEOTIDE SEQUENCE</scope>
    <source>
        <strain evidence="9">CGMCC 1.15448</strain>
    </source>
</reference>
<dbReference type="InterPro" id="IPR003367">
    <property type="entry name" value="Thrombospondin_3-like_rpt"/>
</dbReference>
<dbReference type="PANTHER" id="PTHR30329">
    <property type="entry name" value="STATOR ELEMENT OF FLAGELLAR MOTOR COMPLEX"/>
    <property type="match status" value="1"/>
</dbReference>
<comment type="subcellular location">
    <subcellularLocation>
        <location evidence="1">Cell outer membrane</location>
    </subcellularLocation>
</comment>
<dbReference type="GO" id="GO:0007155">
    <property type="term" value="P:cell adhesion"/>
    <property type="evidence" value="ECO:0007669"/>
    <property type="project" value="InterPro"/>
</dbReference>
<feature type="domain" description="OmpA-like" evidence="8">
    <location>
        <begin position="564"/>
        <end position="681"/>
    </location>
</feature>
<dbReference type="PRINTS" id="PR01023">
    <property type="entry name" value="NAFLGMOTY"/>
</dbReference>
<keyword evidence="2 7" id="KW-0732">Signal</keyword>
<evidence type="ECO:0000259" key="8">
    <source>
        <dbReference type="PROSITE" id="PS51123"/>
    </source>
</evidence>
<dbReference type="Gene3D" id="3.30.1330.60">
    <property type="entry name" value="OmpA-like domain"/>
    <property type="match status" value="1"/>
</dbReference>
<feature type="signal peptide" evidence="7">
    <location>
        <begin position="1"/>
        <end position="19"/>
    </location>
</feature>
<comment type="caution">
    <text evidence="9">The sequence shown here is derived from an EMBL/GenBank/DDBJ whole genome shotgun (WGS) entry which is preliminary data.</text>
</comment>
<dbReference type="InterPro" id="IPR006665">
    <property type="entry name" value="OmpA-like"/>
</dbReference>
<dbReference type="EMBL" id="BMJC01000007">
    <property type="protein sequence ID" value="GGB23184.1"/>
    <property type="molecule type" value="Genomic_DNA"/>
</dbReference>
<accession>A0A8J2UJ10</accession>
<evidence type="ECO:0000256" key="4">
    <source>
        <dbReference type="ARBA" id="ARBA00023237"/>
    </source>
</evidence>
<gene>
    <name evidence="9" type="ORF">GCM10011511_53860</name>
</gene>
<dbReference type="Pfam" id="PF02412">
    <property type="entry name" value="TSP_3"/>
    <property type="match status" value="2"/>
</dbReference>
<keyword evidence="9" id="KW-0966">Cell projection</keyword>
<keyword evidence="9" id="KW-0282">Flagellum</keyword>
<dbReference type="InterPro" id="IPR050330">
    <property type="entry name" value="Bact_OuterMem_StrucFunc"/>
</dbReference>
<dbReference type="GO" id="GO:0005509">
    <property type="term" value="F:calcium ion binding"/>
    <property type="evidence" value="ECO:0007669"/>
    <property type="project" value="InterPro"/>
</dbReference>
<evidence type="ECO:0000313" key="10">
    <source>
        <dbReference type="Proteomes" id="UP000607559"/>
    </source>
</evidence>
<evidence type="ECO:0000256" key="5">
    <source>
        <dbReference type="PROSITE-ProRule" id="PRU00473"/>
    </source>
</evidence>
<dbReference type="Pfam" id="PF00691">
    <property type="entry name" value="OmpA"/>
    <property type="match status" value="1"/>
</dbReference>
<protein>
    <submittedName>
        <fullName evidence="9">Flagellar motor protein MotB</fullName>
    </submittedName>
</protein>
<dbReference type="InterPro" id="IPR028974">
    <property type="entry name" value="TSP_type-3_rpt"/>
</dbReference>
<reference evidence="9" key="2">
    <citation type="submission" date="2020-09" db="EMBL/GenBank/DDBJ databases">
        <authorList>
            <person name="Sun Q."/>
            <person name="Zhou Y."/>
        </authorList>
    </citation>
    <scope>NUCLEOTIDE SEQUENCE</scope>
    <source>
        <strain evidence="9">CGMCC 1.15448</strain>
    </source>
</reference>
<evidence type="ECO:0000256" key="7">
    <source>
        <dbReference type="SAM" id="SignalP"/>
    </source>
</evidence>
<sequence length="685" mass="74537">MIKKSTYFLLLTTFFGLTASSQSFIGYGYDNYAGVNALILNPGTLADSRYKVNVNIFSISALGGNNMYEMDRSRLLSLKFSHLAAGSGYYKANNTADKYLYTNLDILGPSATINLTRKDALGLLTRVRVIGNEYNLGNPLFQLLGDANPNFYNTNIVNRSFQVKTAAFAEAGISYGRVLFKDDRAEIKLGITGKYVIGLAYGSLSSGPLVLNLQPGNFIANIQADVTAQYSGNLDQVGNGASLSDIVNKRSGHGLGLDIGFVYELKSSKDPNTAKLRLGLSVTDIGSVNFANSPNSQQYTITATGHNAAEFQKQNGESLSAYFTRLKAAGLVVVKAAAPSANVSLPTAIHFNVDYEIFKRLYINGDVLLNMLSTSNPVTPNYVTTFTATPRLEKKWVSIYSPVSYSVNGQLNWGAGIRLGPVFAGSGSILSSMLKNRIQSADAHVGLTIPIFQHRKTKDQPKLSDTAANGKSMTNDRDGDGVVDAKDECPDSAGPIKLIGCPDDDGDGVPNYKDKCPHVKGSPNFQGCPAPDSDSDGVNDDSDRCPLVKGVASNYGCPAIKDEYVKTVKHAADRIFFVRAKATIEMVSYGELDRVVDILQEDSTLRLRIEGYTDSEGPDAREMRLSERRARAVYNYLVFKGISPDRMEYKGYGKTKPLVPNDTPEGMALNRRTDMILMNYPKEKK</sequence>
<feature type="compositionally biased region" description="Basic and acidic residues" evidence="6">
    <location>
        <begin position="474"/>
        <end position="487"/>
    </location>
</feature>
<proteinExistence type="predicted"/>
<dbReference type="AlphaFoldDB" id="A0A8J2UJ10"/>
<feature type="chain" id="PRO_5035182533" evidence="7">
    <location>
        <begin position="20"/>
        <end position="685"/>
    </location>
</feature>
<feature type="region of interest" description="Disordered" evidence="6">
    <location>
        <begin position="456"/>
        <end position="487"/>
    </location>
</feature>
<keyword evidence="4" id="KW-0998">Cell outer membrane</keyword>
<dbReference type="SUPFAM" id="SSF103088">
    <property type="entry name" value="OmpA-like"/>
    <property type="match status" value="1"/>
</dbReference>